<dbReference type="Proteomes" id="UP001472677">
    <property type="component" value="Unassembled WGS sequence"/>
</dbReference>
<proteinExistence type="predicted"/>
<protein>
    <submittedName>
        <fullName evidence="2">Uncharacterized protein</fullName>
    </submittedName>
</protein>
<comment type="caution">
    <text evidence="2">The sequence shown here is derived from an EMBL/GenBank/DDBJ whole genome shotgun (WGS) entry which is preliminary data.</text>
</comment>
<sequence length="123" mass="13809">MPIDPIEFDYAEDNSQVEEVNEIEMIRHCEPSTAWTEWRDKLAQDMFASWLVSQRATGTSAETTADTVEDLDVQDNTFINEFVEQDGIKDSESREDVGASTCQASDAAVPARTMKKIASKKRS</sequence>
<dbReference type="EMBL" id="JBBPBM010000451">
    <property type="protein sequence ID" value="KAK8495254.1"/>
    <property type="molecule type" value="Genomic_DNA"/>
</dbReference>
<feature type="region of interest" description="Disordered" evidence="1">
    <location>
        <begin position="87"/>
        <end position="123"/>
    </location>
</feature>
<feature type="compositionally biased region" description="Basic residues" evidence="1">
    <location>
        <begin position="113"/>
        <end position="123"/>
    </location>
</feature>
<name>A0ABR2AN89_9ROSI</name>
<accession>A0ABR2AN89</accession>
<keyword evidence="3" id="KW-1185">Reference proteome</keyword>
<evidence type="ECO:0000313" key="3">
    <source>
        <dbReference type="Proteomes" id="UP001472677"/>
    </source>
</evidence>
<feature type="compositionally biased region" description="Basic and acidic residues" evidence="1">
    <location>
        <begin position="87"/>
        <end position="97"/>
    </location>
</feature>
<organism evidence="2 3">
    <name type="scientific">Hibiscus sabdariffa</name>
    <name type="common">roselle</name>
    <dbReference type="NCBI Taxonomy" id="183260"/>
    <lineage>
        <taxon>Eukaryota</taxon>
        <taxon>Viridiplantae</taxon>
        <taxon>Streptophyta</taxon>
        <taxon>Embryophyta</taxon>
        <taxon>Tracheophyta</taxon>
        <taxon>Spermatophyta</taxon>
        <taxon>Magnoliopsida</taxon>
        <taxon>eudicotyledons</taxon>
        <taxon>Gunneridae</taxon>
        <taxon>Pentapetalae</taxon>
        <taxon>rosids</taxon>
        <taxon>malvids</taxon>
        <taxon>Malvales</taxon>
        <taxon>Malvaceae</taxon>
        <taxon>Malvoideae</taxon>
        <taxon>Hibiscus</taxon>
    </lineage>
</organism>
<evidence type="ECO:0000256" key="1">
    <source>
        <dbReference type="SAM" id="MobiDB-lite"/>
    </source>
</evidence>
<gene>
    <name evidence="2" type="ORF">V6N12_036928</name>
</gene>
<evidence type="ECO:0000313" key="2">
    <source>
        <dbReference type="EMBL" id="KAK8495254.1"/>
    </source>
</evidence>
<reference evidence="2 3" key="1">
    <citation type="journal article" date="2024" name="G3 (Bethesda)">
        <title>Genome assembly of Hibiscus sabdariffa L. provides insights into metabolisms of medicinal natural products.</title>
        <authorList>
            <person name="Kim T."/>
        </authorList>
    </citation>
    <scope>NUCLEOTIDE SEQUENCE [LARGE SCALE GENOMIC DNA]</scope>
    <source>
        <strain evidence="2">TK-2024</strain>
        <tissue evidence="2">Old leaves</tissue>
    </source>
</reference>